<dbReference type="EMBL" id="ABJB010541678">
    <property type="status" value="NOT_ANNOTATED_CDS"/>
    <property type="molecule type" value="Genomic_DNA"/>
</dbReference>
<feature type="domain" description="Reelin" evidence="2">
    <location>
        <begin position="74"/>
        <end position="169"/>
    </location>
</feature>
<dbReference type="CDD" id="cd09628">
    <property type="entry name" value="DOMON_SDR_2_like"/>
    <property type="match status" value="1"/>
</dbReference>
<reference evidence="3 5" key="1">
    <citation type="submission" date="2008-03" db="EMBL/GenBank/DDBJ databases">
        <title>Annotation of Ixodes scapularis.</title>
        <authorList>
            <consortium name="Ixodes scapularis Genome Project Consortium"/>
            <person name="Caler E."/>
            <person name="Hannick L.I."/>
            <person name="Bidwell S."/>
            <person name="Joardar V."/>
            <person name="Thiagarajan M."/>
            <person name="Amedeo P."/>
            <person name="Galinsky K.J."/>
            <person name="Schobel S."/>
            <person name="Inman J."/>
            <person name="Hostetler J."/>
            <person name="Miller J."/>
            <person name="Hammond M."/>
            <person name="Megy K."/>
            <person name="Lawson D."/>
            <person name="Kodira C."/>
            <person name="Sutton G."/>
            <person name="Meyer J."/>
            <person name="Hill C.A."/>
            <person name="Birren B."/>
            <person name="Nene V."/>
            <person name="Collins F."/>
            <person name="Alarcon-Chaidez F."/>
            <person name="Wikel S."/>
            <person name="Strausberg R."/>
        </authorList>
    </citation>
    <scope>NUCLEOTIDE SEQUENCE [LARGE SCALE GENOMIC DNA]</scope>
    <source>
        <strain evidence="5">Wikel</strain>
        <strain evidence="3">Wikel colony</strain>
    </source>
</reference>
<dbReference type="AlphaFoldDB" id="B7PSN0"/>
<dbReference type="EMBL" id="ABJB010522549">
    <property type="status" value="NOT_ANNOTATED_CDS"/>
    <property type="molecule type" value="Genomic_DNA"/>
</dbReference>
<dbReference type="EMBL" id="ABJB011008619">
    <property type="status" value="NOT_ANNOTATED_CDS"/>
    <property type="molecule type" value="Genomic_DNA"/>
</dbReference>
<evidence type="ECO:0000259" key="2">
    <source>
        <dbReference type="Pfam" id="PF02014"/>
    </source>
</evidence>
<proteinExistence type="evidence at protein level"/>
<keyword evidence="5" id="KW-1185">Reference proteome</keyword>
<dbReference type="VEuPathDB" id="VectorBase:ISCI007077"/>
<dbReference type="InterPro" id="IPR042307">
    <property type="entry name" value="Reeler_sf"/>
</dbReference>
<dbReference type="OrthoDB" id="6486675at2759"/>
<dbReference type="InterPro" id="IPR002861">
    <property type="entry name" value="Reeler_dom"/>
</dbReference>
<sequence length="385" mass="42125">MSIPGSELLALLLLLVSGLCPAYRTGFDADACESLCPVPGCPTNTSAKDAGPKLSDRGFPLSGSFQFSPKMRRTTPFRVNLTSQLAVNALMVLFRDASDDSEARSPQGFFVDWSDSLKPVACEQGPPNALTNKDLSEKDHLWFTWMPPDTAEINVVLRGTFVVGDEYWYNVNIGGDFAVDEFPVSMEGCGDTKSCVTLSRTRAKCDKASRCDLSLTYALGSDNRSLDITMGGVAPVTGHYIALGFTDDPIMLKNTHIFACTRTHDLATVQYFSLQDLDSTPVETDQVFGAPSFEQDGERIWCRFLTPTFVPGHDLTLPRYQVYLWGEANVTSQSIKIAPPYMVSKTPIKVGVPIYSRLTRNAATTRTASWIMALATALLARILVA</sequence>
<evidence type="ECO:0000313" key="5">
    <source>
        <dbReference type="Proteomes" id="UP000001555"/>
    </source>
</evidence>
<protein>
    <recommendedName>
        <fullName evidence="2">Reelin domain-containing protein</fullName>
    </recommendedName>
</protein>
<dbReference type="EMBL" id="ABJB010188903">
    <property type="status" value="NOT_ANNOTATED_CDS"/>
    <property type="molecule type" value="Genomic_DNA"/>
</dbReference>
<dbReference type="KEGG" id="isc:8030764"/>
<dbReference type="InParanoid" id="B7PSN0"/>
<reference evidence="4" key="2">
    <citation type="submission" date="2020-05" db="UniProtKB">
        <authorList>
            <consortium name="EnsemblMetazoa"/>
        </authorList>
    </citation>
    <scope>IDENTIFICATION</scope>
    <source>
        <strain evidence="4">wikel</strain>
    </source>
</reference>
<evidence type="ECO:0000313" key="3">
    <source>
        <dbReference type="EMBL" id="EEC09602.1"/>
    </source>
</evidence>
<keyword evidence="1" id="KW-0732">Signal</keyword>
<dbReference type="Pfam" id="PF02014">
    <property type="entry name" value="Reeler"/>
    <property type="match status" value="1"/>
</dbReference>
<evidence type="ECO:0007829" key="6">
    <source>
        <dbReference type="PeptideAtlas" id="B7PSN0"/>
    </source>
</evidence>
<dbReference type="EnsemblMetazoa" id="ISCW007077-RA">
    <property type="protein sequence ID" value="ISCW007077-PA"/>
    <property type="gene ID" value="ISCW007077"/>
</dbReference>
<name>B7PSN0_IXOSC</name>
<dbReference type="GO" id="GO:0016020">
    <property type="term" value="C:membrane"/>
    <property type="evidence" value="ECO:0000318"/>
    <property type="project" value="GO_Central"/>
</dbReference>
<dbReference type="Proteomes" id="UP000001555">
    <property type="component" value="Unassembled WGS sequence"/>
</dbReference>
<dbReference type="CDD" id="cd08544">
    <property type="entry name" value="Reeler"/>
    <property type="match status" value="1"/>
</dbReference>
<dbReference type="Gene3D" id="2.60.40.4060">
    <property type="entry name" value="Reeler domain"/>
    <property type="match status" value="1"/>
</dbReference>
<keyword evidence="6" id="KW-1267">Proteomics identification</keyword>
<dbReference type="HOGENOM" id="CLU_718210_0_0_1"/>
<dbReference type="EMBL" id="ABJB010774756">
    <property type="status" value="NOT_ANNOTATED_CDS"/>
    <property type="molecule type" value="Genomic_DNA"/>
</dbReference>
<dbReference type="EMBL" id="ABJB010426186">
    <property type="status" value="NOT_ANNOTATED_CDS"/>
    <property type="molecule type" value="Genomic_DNA"/>
</dbReference>
<dbReference type="EMBL" id="DS779597">
    <property type="protein sequence ID" value="EEC09602.1"/>
    <property type="molecule type" value="Genomic_DNA"/>
</dbReference>
<dbReference type="EMBL" id="ABJB010376524">
    <property type="status" value="NOT_ANNOTATED_CDS"/>
    <property type="molecule type" value="Genomic_DNA"/>
</dbReference>
<organism>
    <name type="scientific">Ixodes scapularis</name>
    <name type="common">Black-legged tick</name>
    <name type="synonym">Deer tick</name>
    <dbReference type="NCBI Taxonomy" id="6945"/>
    <lineage>
        <taxon>Eukaryota</taxon>
        <taxon>Metazoa</taxon>
        <taxon>Ecdysozoa</taxon>
        <taxon>Arthropoda</taxon>
        <taxon>Chelicerata</taxon>
        <taxon>Arachnida</taxon>
        <taxon>Acari</taxon>
        <taxon>Parasitiformes</taxon>
        <taxon>Ixodida</taxon>
        <taxon>Ixodoidea</taxon>
        <taxon>Ixodidae</taxon>
        <taxon>Ixodinae</taxon>
        <taxon>Ixodes</taxon>
    </lineage>
</organism>
<dbReference type="PaxDb" id="6945-B7PSN0"/>
<dbReference type="VEuPathDB" id="VectorBase:ISCW007077"/>
<feature type="signal peptide" evidence="1">
    <location>
        <begin position="1"/>
        <end position="22"/>
    </location>
</feature>
<dbReference type="EMBL" id="ABJB010307548">
    <property type="status" value="NOT_ANNOTATED_CDS"/>
    <property type="molecule type" value="Genomic_DNA"/>
</dbReference>
<accession>B7PSN0</accession>
<evidence type="ECO:0000313" key="4">
    <source>
        <dbReference type="EnsemblMetazoa" id="ISCW007077-PA"/>
    </source>
</evidence>
<dbReference type="VEuPathDB" id="VectorBase:ISCP_036971"/>
<dbReference type="EMBL" id="ABJB011136266">
    <property type="status" value="NOT_ANNOTATED_CDS"/>
    <property type="molecule type" value="Genomic_DNA"/>
</dbReference>
<dbReference type="EMBL" id="ABJB010299646">
    <property type="status" value="NOT_ANNOTATED_CDS"/>
    <property type="molecule type" value="Genomic_DNA"/>
</dbReference>
<gene>
    <name evidence="4" type="primary">8030764</name>
    <name evidence="3" type="ORF">IscW_ISCW007077</name>
</gene>
<feature type="chain" id="PRO_5014568111" description="Reelin domain-containing protein" evidence="1">
    <location>
        <begin position="23"/>
        <end position="385"/>
    </location>
</feature>
<evidence type="ECO:0000256" key="1">
    <source>
        <dbReference type="SAM" id="SignalP"/>
    </source>
</evidence>